<evidence type="ECO:0000313" key="2">
    <source>
        <dbReference type="Proteomes" id="UP000887116"/>
    </source>
</evidence>
<evidence type="ECO:0000313" key="1">
    <source>
        <dbReference type="EMBL" id="GFR24285.1"/>
    </source>
</evidence>
<comment type="caution">
    <text evidence="1">The sequence shown here is derived from an EMBL/GenBank/DDBJ whole genome shotgun (WGS) entry which is preliminary data.</text>
</comment>
<proteinExistence type="predicted"/>
<dbReference type="AlphaFoldDB" id="A0A8X6J808"/>
<dbReference type="Proteomes" id="UP000887116">
    <property type="component" value="Unassembled WGS sequence"/>
</dbReference>
<sequence>MKPTTRHIQLSSKTEVFFSPGGKEPISLHPVFQKAANKRHTYLIGCVGGVERIWVSAPPEERSWSRTKQPIYLAEKGRLNTEHNLPDFIPVTAISQFFAFGKIKISFGTFTEN</sequence>
<gene>
    <name evidence="1" type="ORF">TNCT_630451</name>
</gene>
<dbReference type="OrthoDB" id="10507412at2759"/>
<keyword evidence="2" id="KW-1185">Reference proteome</keyword>
<name>A0A8X6J808_TRICU</name>
<dbReference type="EMBL" id="BMAO01028397">
    <property type="protein sequence ID" value="GFR24285.1"/>
    <property type="molecule type" value="Genomic_DNA"/>
</dbReference>
<protein>
    <submittedName>
        <fullName evidence="1">Uncharacterized protein</fullName>
    </submittedName>
</protein>
<reference evidence="1" key="1">
    <citation type="submission" date="2020-07" db="EMBL/GenBank/DDBJ databases">
        <title>Multicomponent nature underlies the extraordinary mechanical properties of spider dragline silk.</title>
        <authorList>
            <person name="Kono N."/>
            <person name="Nakamura H."/>
            <person name="Mori M."/>
            <person name="Yoshida Y."/>
            <person name="Ohtoshi R."/>
            <person name="Malay A.D."/>
            <person name="Moran D.A.P."/>
            <person name="Tomita M."/>
            <person name="Numata K."/>
            <person name="Arakawa K."/>
        </authorList>
    </citation>
    <scope>NUCLEOTIDE SEQUENCE</scope>
</reference>
<accession>A0A8X6J808</accession>
<organism evidence="1 2">
    <name type="scientific">Trichonephila clavata</name>
    <name type="common">Joro spider</name>
    <name type="synonym">Nephila clavata</name>
    <dbReference type="NCBI Taxonomy" id="2740835"/>
    <lineage>
        <taxon>Eukaryota</taxon>
        <taxon>Metazoa</taxon>
        <taxon>Ecdysozoa</taxon>
        <taxon>Arthropoda</taxon>
        <taxon>Chelicerata</taxon>
        <taxon>Arachnida</taxon>
        <taxon>Araneae</taxon>
        <taxon>Araneomorphae</taxon>
        <taxon>Entelegynae</taxon>
        <taxon>Araneoidea</taxon>
        <taxon>Nephilidae</taxon>
        <taxon>Trichonephila</taxon>
    </lineage>
</organism>